<organism evidence="1 2">
    <name type="scientific">Flectobacillus roseus</name>
    <dbReference type="NCBI Taxonomy" id="502259"/>
    <lineage>
        <taxon>Bacteria</taxon>
        <taxon>Pseudomonadati</taxon>
        <taxon>Bacteroidota</taxon>
        <taxon>Cytophagia</taxon>
        <taxon>Cytophagales</taxon>
        <taxon>Flectobacillaceae</taxon>
        <taxon>Flectobacillus</taxon>
    </lineage>
</organism>
<accession>A0ABT6Y3U4</accession>
<keyword evidence="2" id="KW-1185">Reference proteome</keyword>
<evidence type="ECO:0000313" key="1">
    <source>
        <dbReference type="EMBL" id="MDI9857951.1"/>
    </source>
</evidence>
<reference evidence="1 2" key="1">
    <citation type="submission" date="2023-05" db="EMBL/GenBank/DDBJ databases">
        <title>Novel species of genus Flectobacillus isolated from stream in China.</title>
        <authorList>
            <person name="Lu H."/>
        </authorList>
    </citation>
    <scope>NUCLEOTIDE SEQUENCE [LARGE SCALE GENOMIC DNA]</scope>
    <source>
        <strain evidence="1 2">KCTC 42575</strain>
    </source>
</reference>
<proteinExistence type="predicted"/>
<name>A0ABT6Y3U4_9BACT</name>
<comment type="caution">
    <text evidence="1">The sequence shown here is derived from an EMBL/GenBank/DDBJ whole genome shotgun (WGS) entry which is preliminary data.</text>
</comment>
<dbReference type="EMBL" id="JASHIF010000002">
    <property type="protein sequence ID" value="MDI9857951.1"/>
    <property type="molecule type" value="Genomic_DNA"/>
</dbReference>
<gene>
    <name evidence="1" type="ORF">QM524_01895</name>
</gene>
<dbReference type="RefSeq" id="WP_283343226.1">
    <property type="nucleotide sequence ID" value="NZ_JASHIF010000002.1"/>
</dbReference>
<protein>
    <submittedName>
        <fullName evidence="1">Uncharacterized protein</fullName>
    </submittedName>
</protein>
<evidence type="ECO:0000313" key="2">
    <source>
        <dbReference type="Proteomes" id="UP001236507"/>
    </source>
</evidence>
<dbReference type="Proteomes" id="UP001236507">
    <property type="component" value="Unassembled WGS sequence"/>
</dbReference>
<sequence length="79" mass="8933">MNKKTISVSHKMKGGVLDDDYTLYDDGTILHEYDKNTYPGGQNLRDSLTVAELSDEVKQRLLEAASDENKELVRKTLNC</sequence>